<gene>
    <name evidence="1" type="ORF">MRATA1EN22A_LOCUS22491</name>
</gene>
<dbReference type="EMBL" id="OX596088">
    <property type="protein sequence ID" value="CAN0504876.1"/>
    <property type="molecule type" value="Genomic_DNA"/>
</dbReference>
<accession>A0AC59ZSZ5</accession>
<reference evidence="1" key="2">
    <citation type="submission" date="2025-03" db="EMBL/GenBank/DDBJ databases">
        <authorList>
            <consortium name="ELIXIR-Norway"/>
            <consortium name="Elixir Norway"/>
        </authorList>
    </citation>
    <scope>NUCLEOTIDE SEQUENCE</scope>
</reference>
<name>A0AC59ZSZ5_RANTA</name>
<reference evidence="1" key="1">
    <citation type="submission" date="2023-05" db="EMBL/GenBank/DDBJ databases">
        <authorList>
            <consortium name="ELIXIR-Norway"/>
        </authorList>
    </citation>
    <scope>NUCLEOTIDE SEQUENCE</scope>
</reference>
<protein>
    <submittedName>
        <fullName evidence="1">Uncharacterized protein</fullName>
    </submittedName>
</protein>
<dbReference type="Proteomes" id="UP001162501">
    <property type="component" value="Chromosome 4"/>
</dbReference>
<evidence type="ECO:0000313" key="2">
    <source>
        <dbReference type="Proteomes" id="UP001162501"/>
    </source>
</evidence>
<proteinExistence type="predicted"/>
<organism evidence="1 2">
    <name type="scientific">Rangifer tarandus platyrhynchus</name>
    <name type="common">Svalbard reindeer</name>
    <dbReference type="NCBI Taxonomy" id="3082113"/>
    <lineage>
        <taxon>Eukaryota</taxon>
        <taxon>Metazoa</taxon>
        <taxon>Chordata</taxon>
        <taxon>Craniata</taxon>
        <taxon>Vertebrata</taxon>
        <taxon>Euteleostomi</taxon>
        <taxon>Mammalia</taxon>
        <taxon>Eutheria</taxon>
        <taxon>Laurasiatheria</taxon>
        <taxon>Artiodactyla</taxon>
        <taxon>Ruminantia</taxon>
        <taxon>Pecora</taxon>
        <taxon>Cervidae</taxon>
        <taxon>Odocoileinae</taxon>
        <taxon>Rangifer</taxon>
    </lineage>
</organism>
<evidence type="ECO:0000313" key="1">
    <source>
        <dbReference type="EMBL" id="CAN0504876.1"/>
    </source>
</evidence>
<sequence>MSSRRKPESSEHGRSGTYFGHLVVFKTRVSAGVPDSALNAHVQIRLRTFPPCPGDNYSEPRRTRGARGRTRAHAGRTRGARGRTQASAPCGSARPRPWRHPQPACCRRCSCRSRPAPRLRAAPPRTRRRWSTRMVNEVALAHAGGGSSPRAAAFLLALEPELEARLAHLCVQVKGEDEEENNLGVRETKIKGESGRFSTVKLPVALDPGAKVCHRGSRLYPRASAIPTQIPQSEKQFVVFEGSHYFFSPYPTKTQTTRVKLASRNVESCTKLGNPTRPEDLLGYEPFRDVPAYSQDMFKFSHWGSIAEEENVDLKRTGAMLKGPFSRYDYQRQPDSGVPPSILSRCSKHFSSTSGMAI</sequence>